<dbReference type="PROSITE" id="PS00211">
    <property type="entry name" value="ABC_TRANSPORTER_1"/>
    <property type="match status" value="1"/>
</dbReference>
<dbReference type="InterPro" id="IPR039421">
    <property type="entry name" value="Type_1_exporter"/>
</dbReference>
<evidence type="ECO:0000256" key="2">
    <source>
        <dbReference type="ARBA" id="ARBA00022692"/>
    </source>
</evidence>
<feature type="transmembrane region" description="Helical" evidence="7">
    <location>
        <begin position="129"/>
        <end position="152"/>
    </location>
</feature>
<evidence type="ECO:0000256" key="5">
    <source>
        <dbReference type="ARBA" id="ARBA00022989"/>
    </source>
</evidence>
<proteinExistence type="predicted"/>
<feature type="transmembrane region" description="Helical" evidence="7">
    <location>
        <begin position="54"/>
        <end position="72"/>
    </location>
</feature>
<feature type="transmembrane region" description="Helical" evidence="7">
    <location>
        <begin position="242"/>
        <end position="260"/>
    </location>
</feature>
<dbReference type="InterPro" id="IPR003439">
    <property type="entry name" value="ABC_transporter-like_ATP-bd"/>
</dbReference>
<keyword evidence="5 7" id="KW-1133">Transmembrane helix</keyword>
<comment type="subcellular location">
    <subcellularLocation>
        <location evidence="1">Cell membrane</location>
        <topology evidence="1">Multi-pass membrane protein</topology>
    </subcellularLocation>
</comment>
<keyword evidence="11" id="KW-1185">Reference proteome</keyword>
<dbReference type="PANTHER" id="PTHR43394:SF1">
    <property type="entry name" value="ATP-BINDING CASSETTE SUB-FAMILY B MEMBER 10, MITOCHONDRIAL"/>
    <property type="match status" value="1"/>
</dbReference>
<dbReference type="PROSITE" id="PS50893">
    <property type="entry name" value="ABC_TRANSPORTER_2"/>
    <property type="match status" value="1"/>
</dbReference>
<comment type="caution">
    <text evidence="10">The sequence shown here is derived from an EMBL/GenBank/DDBJ whole genome shotgun (WGS) entry which is preliminary data.</text>
</comment>
<keyword evidence="2 7" id="KW-0812">Transmembrane</keyword>
<dbReference type="InterPro" id="IPR036640">
    <property type="entry name" value="ABC1_TM_sf"/>
</dbReference>
<dbReference type="InterPro" id="IPR003593">
    <property type="entry name" value="AAA+_ATPase"/>
</dbReference>
<dbReference type="SMART" id="SM00382">
    <property type="entry name" value="AAA"/>
    <property type="match status" value="1"/>
</dbReference>
<name>A0ABS2QFW7_9BACI</name>
<dbReference type="CDD" id="cd18542">
    <property type="entry name" value="ABC_6TM_YknU_like"/>
    <property type="match status" value="1"/>
</dbReference>
<evidence type="ECO:0000313" key="11">
    <source>
        <dbReference type="Proteomes" id="UP000823486"/>
    </source>
</evidence>
<dbReference type="EMBL" id="JAFBFI010000005">
    <property type="protein sequence ID" value="MBM7692058.1"/>
    <property type="molecule type" value="Genomic_DNA"/>
</dbReference>
<keyword evidence="6 7" id="KW-0472">Membrane</keyword>
<feature type="domain" description="ABC transmembrane type-1" evidence="9">
    <location>
        <begin position="19"/>
        <end position="301"/>
    </location>
</feature>
<dbReference type="InterPro" id="IPR027417">
    <property type="entry name" value="P-loop_NTPase"/>
</dbReference>
<evidence type="ECO:0000259" key="9">
    <source>
        <dbReference type="PROSITE" id="PS50929"/>
    </source>
</evidence>
<dbReference type="SUPFAM" id="SSF52540">
    <property type="entry name" value="P-loop containing nucleoside triphosphate hydrolases"/>
    <property type="match status" value="1"/>
</dbReference>
<evidence type="ECO:0000313" key="10">
    <source>
        <dbReference type="EMBL" id="MBM7692058.1"/>
    </source>
</evidence>
<dbReference type="Gene3D" id="3.40.50.300">
    <property type="entry name" value="P-loop containing nucleotide triphosphate hydrolases"/>
    <property type="match status" value="1"/>
</dbReference>
<evidence type="ECO:0000256" key="7">
    <source>
        <dbReference type="SAM" id="Phobius"/>
    </source>
</evidence>
<evidence type="ECO:0000256" key="4">
    <source>
        <dbReference type="ARBA" id="ARBA00022840"/>
    </source>
</evidence>
<keyword evidence="4 10" id="KW-0067">ATP-binding</keyword>
<feature type="domain" description="ABC transporter" evidence="8">
    <location>
        <begin position="336"/>
        <end position="569"/>
    </location>
</feature>
<dbReference type="GO" id="GO:0005524">
    <property type="term" value="F:ATP binding"/>
    <property type="evidence" value="ECO:0007669"/>
    <property type="project" value="UniProtKB-KW"/>
</dbReference>
<organism evidence="10 11">
    <name type="scientific">Peribacillus deserti</name>
    <dbReference type="NCBI Taxonomy" id="673318"/>
    <lineage>
        <taxon>Bacteria</taxon>
        <taxon>Bacillati</taxon>
        <taxon>Bacillota</taxon>
        <taxon>Bacilli</taxon>
        <taxon>Bacillales</taxon>
        <taxon>Bacillaceae</taxon>
        <taxon>Peribacillus</taxon>
    </lineage>
</organism>
<dbReference type="RefSeq" id="WP_204540815.1">
    <property type="nucleotide sequence ID" value="NZ_JAFBFI010000005.1"/>
</dbReference>
<dbReference type="PANTHER" id="PTHR43394">
    <property type="entry name" value="ATP-DEPENDENT PERMEASE MDL1, MITOCHONDRIAL"/>
    <property type="match status" value="1"/>
</dbReference>
<dbReference type="Proteomes" id="UP000823486">
    <property type="component" value="Unassembled WGS sequence"/>
</dbReference>
<accession>A0ABS2QFW7</accession>
<protein>
    <submittedName>
        <fullName evidence="10">ATP-binding cassette subfamily B protein</fullName>
    </submittedName>
</protein>
<feature type="transmembrane region" description="Helical" evidence="7">
    <location>
        <begin position="158"/>
        <end position="178"/>
    </location>
</feature>
<sequence>MHSLRWAWSYIREYKGRFALGLLLVLVVSALNMLNPYIAGKIVDDVIYGQQKNVLGPLLGIMIGFTFFRTIVRYGYQMTFEKLSQNVIFKMRANLYDRLHKLDFSFYDQTKTGDIMARMTGDLEAVRHFTAWSIYMIFENAMILLFAIGFMFYIHPPLALAMLMVTPFIGFFAFRLTADVRPTFTEIRNQFARLNSVVQENISGNRVVKAFAKEEYEIQKFSAENGAFKEKNLQSAKIWEKYLPILDSLAGVLTVVMILAGGIMVIHGSLTFGELVMFNSLIWALNNPMRMAGWLINDVQRFIASAEKVEELLKTEPKIMNQETEAAKVKNFNGVVEFDHVNFSYGEGPVLKDINFKAKPGQSVAIIGPTGSGKSTLVNLLSRFYDASSGVVRVDGINVKDWDIQRLRDGMAMVMQDIFLFSDTIEGNIAYGSPQSSLDSIQNAARLAEAHDFISALPEGYDTIVGERGVGLSGGQRQRIALARAILKDPSILILDDTTSSVDMETELRIQTTLQSIHQCKTRFIVAHRISSVKEADLILVMENGRIIERGKHTELIKKKGYYYNVYKNQYGNFDHKQHGKEVI</sequence>
<dbReference type="Pfam" id="PF00005">
    <property type="entry name" value="ABC_tran"/>
    <property type="match status" value="1"/>
</dbReference>
<dbReference type="Pfam" id="PF00664">
    <property type="entry name" value="ABC_membrane"/>
    <property type="match status" value="1"/>
</dbReference>
<dbReference type="InterPro" id="IPR017871">
    <property type="entry name" value="ABC_transporter-like_CS"/>
</dbReference>
<evidence type="ECO:0000256" key="3">
    <source>
        <dbReference type="ARBA" id="ARBA00022741"/>
    </source>
</evidence>
<dbReference type="Gene3D" id="1.20.1560.10">
    <property type="entry name" value="ABC transporter type 1, transmembrane domain"/>
    <property type="match status" value="1"/>
</dbReference>
<dbReference type="SUPFAM" id="SSF90123">
    <property type="entry name" value="ABC transporter transmembrane region"/>
    <property type="match status" value="1"/>
</dbReference>
<reference evidence="10 11" key="1">
    <citation type="submission" date="2021-01" db="EMBL/GenBank/DDBJ databases">
        <title>Genomic Encyclopedia of Type Strains, Phase IV (KMG-IV): sequencing the most valuable type-strain genomes for metagenomic binning, comparative biology and taxonomic classification.</title>
        <authorList>
            <person name="Goeker M."/>
        </authorList>
    </citation>
    <scope>NUCLEOTIDE SEQUENCE [LARGE SCALE GENOMIC DNA]</scope>
    <source>
        <strain evidence="10 11">DSM 105482</strain>
    </source>
</reference>
<evidence type="ECO:0000256" key="6">
    <source>
        <dbReference type="ARBA" id="ARBA00023136"/>
    </source>
</evidence>
<keyword evidence="3" id="KW-0547">Nucleotide-binding</keyword>
<evidence type="ECO:0000256" key="1">
    <source>
        <dbReference type="ARBA" id="ARBA00004651"/>
    </source>
</evidence>
<dbReference type="PROSITE" id="PS50929">
    <property type="entry name" value="ABC_TM1F"/>
    <property type="match status" value="1"/>
</dbReference>
<dbReference type="InterPro" id="IPR011527">
    <property type="entry name" value="ABC1_TM_dom"/>
</dbReference>
<evidence type="ECO:0000259" key="8">
    <source>
        <dbReference type="PROSITE" id="PS50893"/>
    </source>
</evidence>
<gene>
    <name evidence="10" type="ORF">JOC77_001485</name>
</gene>